<dbReference type="Gene3D" id="2.70.170.10">
    <property type="entry name" value="Neurotransmitter-gated ion-channel ligand-binding domain"/>
    <property type="match status" value="1"/>
</dbReference>
<name>A0A813QLK2_9BILA</name>
<feature type="transmembrane region" description="Helical" evidence="4">
    <location>
        <begin position="482"/>
        <end position="502"/>
    </location>
</feature>
<dbReference type="EMBL" id="CAJNOI010000008">
    <property type="protein sequence ID" value="CAF0768318.1"/>
    <property type="molecule type" value="Genomic_DNA"/>
</dbReference>
<gene>
    <name evidence="6" type="ORF">BJG266_LOCUS3414</name>
    <name evidence="5" type="ORF">QVE165_LOCUS655</name>
</gene>
<dbReference type="InterPro" id="IPR001680">
    <property type="entry name" value="WD40_rpt"/>
</dbReference>
<evidence type="ECO:0000313" key="5">
    <source>
        <dbReference type="EMBL" id="CAF0736809.1"/>
    </source>
</evidence>
<evidence type="ECO:0000256" key="1">
    <source>
        <dbReference type="ARBA" id="ARBA00004141"/>
    </source>
</evidence>
<evidence type="ECO:0000256" key="2">
    <source>
        <dbReference type="PROSITE-ProRule" id="PRU00221"/>
    </source>
</evidence>
<feature type="transmembrane region" description="Helical" evidence="4">
    <location>
        <begin position="514"/>
        <end position="542"/>
    </location>
</feature>
<dbReference type="SUPFAM" id="SSF63712">
    <property type="entry name" value="Nicotinic receptor ligand binding domain-like"/>
    <property type="match status" value="1"/>
</dbReference>
<evidence type="ECO:0000256" key="3">
    <source>
        <dbReference type="SAM" id="Coils"/>
    </source>
</evidence>
<feature type="coiled-coil region" evidence="3">
    <location>
        <begin position="56"/>
        <end position="83"/>
    </location>
</feature>
<keyword evidence="4" id="KW-0812">Transmembrane</keyword>
<dbReference type="GO" id="GO:0005230">
    <property type="term" value="F:extracellular ligand-gated monoatomic ion channel activity"/>
    <property type="evidence" value="ECO:0007669"/>
    <property type="project" value="InterPro"/>
</dbReference>
<evidence type="ECO:0000313" key="8">
    <source>
        <dbReference type="Proteomes" id="UP000663877"/>
    </source>
</evidence>
<evidence type="ECO:0000313" key="6">
    <source>
        <dbReference type="EMBL" id="CAF0768318.1"/>
    </source>
</evidence>
<dbReference type="Gene3D" id="1.20.58.390">
    <property type="entry name" value="Neurotransmitter-gated ion-channel transmembrane domain"/>
    <property type="match status" value="1"/>
</dbReference>
<dbReference type="InterPro" id="IPR036719">
    <property type="entry name" value="Neuro-gated_channel_TM_sf"/>
</dbReference>
<reference evidence="6" key="1">
    <citation type="submission" date="2021-02" db="EMBL/GenBank/DDBJ databases">
        <authorList>
            <person name="Nowell W R."/>
        </authorList>
    </citation>
    <scope>NUCLEOTIDE SEQUENCE</scope>
</reference>
<dbReference type="EMBL" id="CAJNOM010000002">
    <property type="protein sequence ID" value="CAF0736809.1"/>
    <property type="molecule type" value="Genomic_DNA"/>
</dbReference>
<comment type="caution">
    <text evidence="6">The sequence shown here is derived from an EMBL/GenBank/DDBJ whole genome shotgun (WGS) entry which is preliminary data.</text>
</comment>
<comment type="subcellular location">
    <subcellularLocation>
        <location evidence="1">Membrane</location>
        <topology evidence="1">Multi-pass membrane protein</topology>
    </subcellularLocation>
</comment>
<accession>A0A813QLK2</accession>
<dbReference type="GO" id="GO:0016020">
    <property type="term" value="C:membrane"/>
    <property type="evidence" value="ECO:0007669"/>
    <property type="project" value="UniProtKB-SubCell"/>
</dbReference>
<dbReference type="PROSITE" id="PS50082">
    <property type="entry name" value="WD_REPEATS_2"/>
    <property type="match status" value="1"/>
</dbReference>
<dbReference type="OrthoDB" id="9976672at2759"/>
<keyword evidence="2" id="KW-0853">WD repeat</keyword>
<keyword evidence="4" id="KW-0472">Membrane</keyword>
<proteinExistence type="predicted"/>
<keyword evidence="3" id="KW-0175">Coiled coil</keyword>
<dbReference type="AlphaFoldDB" id="A0A813QLK2"/>
<sequence length="628" mass="72337">MSDRRQRIYTVLNKCATLIEEISNPLNSSIDTSSIDPLLGVTNICLSSLENPSASKVRLRQLLRQVEKEFEAVLLENVALRKELERYGGLNNNNNNAHVITTTSGDHEVHIRKCSLDENRDEDNEMITQIIRSPLLTLRGDNDLSCADWFQRDQINCRTPSSSVQIPNDHTKAMNSTLFLSNDSLASSSDDGFIHLWDSPIPLDNSLRSPTAPSFNETNKNAIRNIHILNEYEEGNNSTHVFVRLIFLRIGELDTRAEKFQAHVAIEARWFLNSDDDDDEDKILSTLSNDDQIRLNNGETIKLSKDFPENNWHPQLFLLNIGQDCKEVIKYTIKKSNSQIQICEFRDVNASFHSKFDLHHFPTDIQELSISIGSALFDSEVTLQTDSNRPSGINREAFFDQQEWKLYDHIQTRTKFIKGFLFQNDEDYSLDTPGHERKRSILTIACHAARRADYFFWNGYFLVFLITMICFSSFAIPPNGVQFRIAISCTLLLTSIAFRWTISNALPNISYLTLIDLYAIVSIFVLIILCVWHSIIGTLIFIYDEHANLKSDSYWIWIDRRIFFALVSLYTIVHVAMGIWYYYVPISRKKQMKELDKRYRQIINESVGKDRLSIQSSSNGTTERQLIV</sequence>
<feature type="transmembrane region" description="Helical" evidence="4">
    <location>
        <begin position="562"/>
        <end position="583"/>
    </location>
</feature>
<organism evidence="6 8">
    <name type="scientific">Adineta steineri</name>
    <dbReference type="NCBI Taxonomy" id="433720"/>
    <lineage>
        <taxon>Eukaryota</taxon>
        <taxon>Metazoa</taxon>
        <taxon>Spiralia</taxon>
        <taxon>Gnathifera</taxon>
        <taxon>Rotifera</taxon>
        <taxon>Eurotatoria</taxon>
        <taxon>Bdelloidea</taxon>
        <taxon>Adinetida</taxon>
        <taxon>Adinetidae</taxon>
        <taxon>Adineta</taxon>
    </lineage>
</organism>
<dbReference type="InterPro" id="IPR006201">
    <property type="entry name" value="Neur_channel"/>
</dbReference>
<dbReference type="GO" id="GO:0004888">
    <property type="term" value="F:transmembrane signaling receptor activity"/>
    <property type="evidence" value="ECO:0007669"/>
    <property type="project" value="InterPro"/>
</dbReference>
<keyword evidence="7" id="KW-1185">Reference proteome</keyword>
<evidence type="ECO:0000313" key="7">
    <source>
        <dbReference type="Proteomes" id="UP000663832"/>
    </source>
</evidence>
<dbReference type="SUPFAM" id="SSF90112">
    <property type="entry name" value="Neurotransmitter-gated ion-channel transmembrane pore"/>
    <property type="match status" value="1"/>
</dbReference>
<keyword evidence="4" id="KW-1133">Transmembrane helix</keyword>
<protein>
    <submittedName>
        <fullName evidence="6">Uncharacterized protein</fullName>
    </submittedName>
</protein>
<feature type="repeat" description="WD" evidence="2">
    <location>
        <begin position="167"/>
        <end position="198"/>
    </location>
</feature>
<evidence type="ECO:0000256" key="4">
    <source>
        <dbReference type="SAM" id="Phobius"/>
    </source>
</evidence>
<dbReference type="InterPro" id="IPR036322">
    <property type="entry name" value="WD40_repeat_dom_sf"/>
</dbReference>
<dbReference type="InterPro" id="IPR036734">
    <property type="entry name" value="Neur_chan_lig-bd_sf"/>
</dbReference>
<dbReference type="SUPFAM" id="SSF50978">
    <property type="entry name" value="WD40 repeat-like"/>
    <property type="match status" value="1"/>
</dbReference>
<dbReference type="PANTHER" id="PTHR18945">
    <property type="entry name" value="NEUROTRANSMITTER GATED ION CHANNEL"/>
    <property type="match status" value="1"/>
</dbReference>
<dbReference type="Proteomes" id="UP000663877">
    <property type="component" value="Unassembled WGS sequence"/>
</dbReference>
<dbReference type="InterPro" id="IPR038050">
    <property type="entry name" value="Neuro_actylchol_rec"/>
</dbReference>
<feature type="transmembrane region" description="Helical" evidence="4">
    <location>
        <begin position="454"/>
        <end position="476"/>
    </location>
</feature>
<dbReference type="Proteomes" id="UP000663832">
    <property type="component" value="Unassembled WGS sequence"/>
</dbReference>